<protein>
    <recommendedName>
        <fullName evidence="7">Type IV secretion protein Rhs</fullName>
    </recommendedName>
</protein>
<evidence type="ECO:0000313" key="5">
    <source>
        <dbReference type="EMBL" id="ALG08323.1"/>
    </source>
</evidence>
<keyword evidence="6" id="KW-1185">Reference proteome</keyword>
<dbReference type="Proteomes" id="UP000063699">
    <property type="component" value="Chromosome"/>
</dbReference>
<gene>
    <name evidence="5" type="ORF">AOZ06_16665</name>
</gene>
<evidence type="ECO:0000259" key="4">
    <source>
        <dbReference type="Pfam" id="PF25023"/>
    </source>
</evidence>
<keyword evidence="1" id="KW-0677">Repeat</keyword>
<dbReference type="Pfam" id="PF25023">
    <property type="entry name" value="TEN_YD-shell"/>
    <property type="match status" value="2"/>
</dbReference>
<dbReference type="Pfam" id="PF05593">
    <property type="entry name" value="RHS_repeat"/>
    <property type="match status" value="4"/>
</dbReference>
<feature type="region of interest" description="Disordered" evidence="2">
    <location>
        <begin position="24"/>
        <end position="61"/>
    </location>
</feature>
<evidence type="ECO:0000256" key="1">
    <source>
        <dbReference type="ARBA" id="ARBA00022737"/>
    </source>
</evidence>
<feature type="compositionally biased region" description="Polar residues" evidence="2">
    <location>
        <begin position="423"/>
        <end position="440"/>
    </location>
</feature>
<dbReference type="Pfam" id="PF20148">
    <property type="entry name" value="DUF6531"/>
    <property type="match status" value="1"/>
</dbReference>
<evidence type="ECO:0008006" key="7">
    <source>
        <dbReference type="Google" id="ProtNLM"/>
    </source>
</evidence>
<evidence type="ECO:0000259" key="3">
    <source>
        <dbReference type="Pfam" id="PF20148"/>
    </source>
</evidence>
<sequence length="1062" mass="111267">MVTTIPSVVGQAAAAQPRLPDTAISIPPTAWVPPAQVNRTPTGGEPPATPWQGPGSQGRATPDAIAAEAVTCSSGVATGILKQYPLERFPVSDRTELLINTANGNVVINASDLTVKGTGQNLSLNHVYNSKLPDGGALGTGWSLNTGRDVGLTFDGDNVVLHGESAYCATFTKNGSGYKPAPGVSAQLKKLDGGSYALTFNGSNEKWLFNAQGWLLSQADRNGNSITPRYKGNGTLASITDSQGRVTTFGYDGAQRLTSITDHTGTTAASYGYDSAGKLTSYTDRAGQQTTLAYDAANNLSAFVDPDKGRTQLFYDSSDRVTEVRIPGQSGPLATLFTYGDKQTVETDANTNKVTYKYDDQGRQTEAVDALGHVQKKTWTANSDVQVTTDGLTNNTTRSYDSLNNLIGTELPTGAKNAIGYTKTGQPHLPTTSKDPQGNEITRDYDDAGNLTKVRSTGLNADLQVLTYNHPQGTVASATDGNGQPTTFTYDDAGNLTSMDPAGPIQPSRYGYDSLSRLTSVTDGNGVRLDYSYDKLDRVVAISRNGQALQAHTYNAIGNLTARQYGAVTTTFQWVKTSAASQPIQAKRTEGTSVETVGYTYDKVGNLKTLSDAGGTTTYNYDVANRLTSLADPFGQNTTFGYDNADRRTRTDFAGGTVQYTGYDKSGRQTSVTVNKTGGIPLLRHTYSYTKSGGGDSDKLQSRNINGDTTKYTYDSLGRLTKAGNDGFTHDKASNLTNLAGTAFVINTANQATEAGDDKLTFDGAGNLTANSAGNTSHTYSPTNQLVRTTTNGQQVFSAGYDTIDQTQRRAITETVNGTSTTHVFGETALGTTQVVDNGARTSYTRDPDGTPITQKTPTGARYHLITDYQGSVLGLVDSNGALAATYTYSPYGTPTGTGPAADVNHFRWIGTYQLRGGTNLTGHRNYHPNWGRFSQTDPTNQEPNPYNYATGDPINKSDPTGAYSGADFGQDIGSQAGAAIGGAAVAGVCAVTAGVGCIVGGIAAGAIFGGVGGAAGALIGGGDKNKVGDGFISGAVGGAIGGGLGGLLGKGGKLLYKKFKR</sequence>
<feature type="domain" description="Teneurin-like YD-shell" evidence="4">
    <location>
        <begin position="220"/>
        <end position="329"/>
    </location>
</feature>
<dbReference type="KEGG" id="kphy:AOZ06_16665"/>
<name>A0A0N9HYC2_9PSEU</name>
<dbReference type="PANTHER" id="PTHR32305">
    <property type="match status" value="1"/>
</dbReference>
<dbReference type="STRING" id="860235.AOZ06_16665"/>
<organism evidence="5 6">
    <name type="scientific">Kibdelosporangium phytohabitans</name>
    <dbReference type="NCBI Taxonomy" id="860235"/>
    <lineage>
        <taxon>Bacteria</taxon>
        <taxon>Bacillati</taxon>
        <taxon>Actinomycetota</taxon>
        <taxon>Actinomycetes</taxon>
        <taxon>Pseudonocardiales</taxon>
        <taxon>Pseudonocardiaceae</taxon>
        <taxon>Kibdelosporangium</taxon>
    </lineage>
</organism>
<proteinExistence type="predicted"/>
<dbReference type="InterPro" id="IPR056823">
    <property type="entry name" value="TEN-like_YD-shell"/>
</dbReference>
<dbReference type="NCBIfam" id="TIGR03696">
    <property type="entry name" value="Rhs_assc_core"/>
    <property type="match status" value="1"/>
</dbReference>
<dbReference type="InterPro" id="IPR006530">
    <property type="entry name" value="YD"/>
</dbReference>
<dbReference type="InterPro" id="IPR031325">
    <property type="entry name" value="RHS_repeat"/>
</dbReference>
<dbReference type="InterPro" id="IPR045351">
    <property type="entry name" value="DUF6531"/>
</dbReference>
<evidence type="ECO:0000256" key="2">
    <source>
        <dbReference type="SAM" id="MobiDB-lite"/>
    </source>
</evidence>
<dbReference type="PANTHER" id="PTHR32305:SF15">
    <property type="entry name" value="PROTEIN RHSA-RELATED"/>
    <property type="match status" value="1"/>
</dbReference>
<feature type="domain" description="Teneurin-like YD-shell" evidence="4">
    <location>
        <begin position="700"/>
        <end position="938"/>
    </location>
</feature>
<accession>A0A0N9HYC2</accession>
<dbReference type="EMBL" id="CP012752">
    <property type="protein sequence ID" value="ALG08323.1"/>
    <property type="molecule type" value="Genomic_DNA"/>
</dbReference>
<feature type="domain" description="DUF6531" evidence="3">
    <location>
        <begin position="99"/>
        <end position="165"/>
    </location>
</feature>
<feature type="region of interest" description="Disordered" evidence="2">
    <location>
        <begin position="421"/>
        <end position="440"/>
    </location>
</feature>
<dbReference type="InterPro" id="IPR050708">
    <property type="entry name" value="T6SS_VgrG/RHS"/>
</dbReference>
<dbReference type="Gene3D" id="2.180.10.10">
    <property type="entry name" value="RHS repeat-associated core"/>
    <property type="match status" value="3"/>
</dbReference>
<reference evidence="5 6" key="1">
    <citation type="submission" date="2015-07" db="EMBL/GenBank/DDBJ databases">
        <title>Genome sequencing of Kibdelosporangium phytohabitans.</title>
        <authorList>
            <person name="Qin S."/>
            <person name="Xing K."/>
        </authorList>
    </citation>
    <scope>NUCLEOTIDE SEQUENCE [LARGE SCALE GENOMIC DNA]</scope>
    <source>
        <strain evidence="5 6">KLBMP1111</strain>
    </source>
</reference>
<evidence type="ECO:0000313" key="6">
    <source>
        <dbReference type="Proteomes" id="UP000063699"/>
    </source>
</evidence>
<dbReference type="NCBIfam" id="TIGR01643">
    <property type="entry name" value="YD_repeat_2x"/>
    <property type="match status" value="8"/>
</dbReference>
<dbReference type="AlphaFoldDB" id="A0A0N9HYC2"/>
<dbReference type="InterPro" id="IPR022385">
    <property type="entry name" value="Rhs_assc_core"/>
</dbReference>